<evidence type="ECO:0000256" key="1">
    <source>
        <dbReference type="ARBA" id="ARBA00004651"/>
    </source>
</evidence>
<feature type="domain" description="Sulfatase N-terminal" evidence="6">
    <location>
        <begin position="2"/>
        <end position="289"/>
    </location>
</feature>
<dbReference type="PANTHER" id="PTHR47371">
    <property type="entry name" value="LIPOTEICHOIC ACID SYNTHASE"/>
    <property type="match status" value="1"/>
</dbReference>
<proteinExistence type="predicted"/>
<dbReference type="InterPro" id="IPR050448">
    <property type="entry name" value="OpgB/LTA_synthase_biosynth"/>
</dbReference>
<evidence type="ECO:0000256" key="3">
    <source>
        <dbReference type="ARBA" id="ARBA00022692"/>
    </source>
</evidence>
<dbReference type="EMBL" id="BMXE01000002">
    <property type="protein sequence ID" value="GHB25935.1"/>
    <property type="molecule type" value="Genomic_DNA"/>
</dbReference>
<dbReference type="Proteomes" id="UP000637980">
    <property type="component" value="Unassembled WGS sequence"/>
</dbReference>
<dbReference type="Pfam" id="PF00884">
    <property type="entry name" value="Sulfatase"/>
    <property type="match status" value="1"/>
</dbReference>
<evidence type="ECO:0000313" key="7">
    <source>
        <dbReference type="EMBL" id="GHB25935.1"/>
    </source>
</evidence>
<evidence type="ECO:0000256" key="5">
    <source>
        <dbReference type="ARBA" id="ARBA00023136"/>
    </source>
</evidence>
<keyword evidence="4" id="KW-1133">Transmembrane helix</keyword>
<keyword evidence="8" id="KW-1185">Reference proteome</keyword>
<dbReference type="PANTHER" id="PTHR47371:SF3">
    <property type="entry name" value="PHOSPHOGLYCEROL TRANSFERASE I"/>
    <property type="match status" value="1"/>
</dbReference>
<comment type="caution">
    <text evidence="7">The sequence shown here is derived from an EMBL/GenBank/DDBJ whole genome shotgun (WGS) entry which is preliminary data.</text>
</comment>
<reference evidence="8" key="1">
    <citation type="journal article" date="2019" name="Int. J. Syst. Evol. Microbiol.">
        <title>The Global Catalogue of Microorganisms (GCM) 10K type strain sequencing project: providing services to taxonomists for standard genome sequencing and annotation.</title>
        <authorList>
            <consortium name="The Broad Institute Genomics Platform"/>
            <consortium name="The Broad Institute Genome Sequencing Center for Infectious Disease"/>
            <person name="Wu L."/>
            <person name="Ma J."/>
        </authorList>
    </citation>
    <scope>NUCLEOTIDE SEQUENCE [LARGE SCALE GENOMIC DNA]</scope>
    <source>
        <strain evidence="8">KCTC 12861</strain>
    </source>
</reference>
<name>A0ABQ3E4C0_9HYPH</name>
<dbReference type="InterPro" id="IPR000917">
    <property type="entry name" value="Sulfatase_N"/>
</dbReference>
<comment type="subcellular location">
    <subcellularLocation>
        <location evidence="1">Cell membrane</location>
        <topology evidence="1">Multi-pass membrane protein</topology>
    </subcellularLocation>
</comment>
<dbReference type="InterPro" id="IPR017850">
    <property type="entry name" value="Alkaline_phosphatase_core_sf"/>
</dbReference>
<dbReference type="SUPFAM" id="SSF53649">
    <property type="entry name" value="Alkaline phosphatase-like"/>
    <property type="match status" value="1"/>
</dbReference>
<gene>
    <name evidence="7" type="ORF">GCM10007094_12550</name>
</gene>
<keyword evidence="3" id="KW-0812">Transmembrane</keyword>
<keyword evidence="5" id="KW-0472">Membrane</keyword>
<sequence length="339" mass="37705">MNFIHIYLESAERTYMRSELFGDVMDPLKPLIDRGFEATNLVQVRDTGWTIAGMTASHCGVPLSPAGFSYANKFWRLSGFLPSAVCLGDVLPNEGYDLTFLAGVDLVFSGLSNFYNMHGFQQVMGAEYFLQKLEGTDNLERHKNAWGVSDELVFDKALEILQQNVQAGQRFGLTIETIGGHSPIGLVSPKCESMERIMQARVTMLKAVKCTNWLLADFISKSQKLGLLEDTVIIVQSDHFAMKNSVYSELQSSERRNLFFVFGPGIEPGKTDKLGSLMDVYPTVLEAIGLPLKNSRAGLGVSLLSEETTLVETLGEDAMNESIALNYELRERLWSYPSN</sequence>
<organism evidence="7 8">
    <name type="scientific">Pseudovibrio japonicus</name>
    <dbReference type="NCBI Taxonomy" id="366534"/>
    <lineage>
        <taxon>Bacteria</taxon>
        <taxon>Pseudomonadati</taxon>
        <taxon>Pseudomonadota</taxon>
        <taxon>Alphaproteobacteria</taxon>
        <taxon>Hyphomicrobiales</taxon>
        <taxon>Stappiaceae</taxon>
        <taxon>Pseudovibrio</taxon>
    </lineage>
</organism>
<evidence type="ECO:0000256" key="2">
    <source>
        <dbReference type="ARBA" id="ARBA00022475"/>
    </source>
</evidence>
<accession>A0ABQ3E4C0</accession>
<dbReference type="CDD" id="cd16015">
    <property type="entry name" value="LTA_synthase"/>
    <property type="match status" value="1"/>
</dbReference>
<keyword evidence="2" id="KW-1003">Cell membrane</keyword>
<evidence type="ECO:0000256" key="4">
    <source>
        <dbReference type="ARBA" id="ARBA00022989"/>
    </source>
</evidence>
<evidence type="ECO:0000313" key="8">
    <source>
        <dbReference type="Proteomes" id="UP000637980"/>
    </source>
</evidence>
<dbReference type="Gene3D" id="3.40.720.10">
    <property type="entry name" value="Alkaline Phosphatase, subunit A"/>
    <property type="match status" value="1"/>
</dbReference>
<protein>
    <recommendedName>
        <fullName evidence="6">Sulfatase N-terminal domain-containing protein</fullName>
    </recommendedName>
</protein>
<evidence type="ECO:0000259" key="6">
    <source>
        <dbReference type="Pfam" id="PF00884"/>
    </source>
</evidence>